<proteinExistence type="predicted"/>
<evidence type="ECO:0000313" key="2">
    <source>
        <dbReference type="WBParaSite" id="jg6927.2"/>
    </source>
</evidence>
<reference evidence="2" key="1">
    <citation type="submission" date="2022-11" db="UniProtKB">
        <authorList>
            <consortium name="WormBaseParasite"/>
        </authorList>
    </citation>
    <scope>IDENTIFICATION</scope>
</reference>
<name>A0A915EI44_9BILA</name>
<organism evidence="1 2">
    <name type="scientific">Ditylenchus dipsaci</name>
    <dbReference type="NCBI Taxonomy" id="166011"/>
    <lineage>
        <taxon>Eukaryota</taxon>
        <taxon>Metazoa</taxon>
        <taxon>Ecdysozoa</taxon>
        <taxon>Nematoda</taxon>
        <taxon>Chromadorea</taxon>
        <taxon>Rhabditida</taxon>
        <taxon>Tylenchina</taxon>
        <taxon>Tylenchomorpha</taxon>
        <taxon>Sphaerularioidea</taxon>
        <taxon>Anguinidae</taxon>
        <taxon>Anguininae</taxon>
        <taxon>Ditylenchus</taxon>
    </lineage>
</organism>
<accession>A0A915EI44</accession>
<dbReference type="AlphaFoldDB" id="A0A915EI44"/>
<dbReference type="WBParaSite" id="jg6927.2">
    <property type="protein sequence ID" value="jg6927.2"/>
    <property type="gene ID" value="jg6927"/>
</dbReference>
<evidence type="ECO:0000313" key="1">
    <source>
        <dbReference type="Proteomes" id="UP000887574"/>
    </source>
</evidence>
<dbReference type="Proteomes" id="UP000887574">
    <property type="component" value="Unplaced"/>
</dbReference>
<keyword evidence="1" id="KW-1185">Reference proteome</keyword>
<protein>
    <submittedName>
        <fullName evidence="2">Uncharacterized protein</fullName>
    </submittedName>
</protein>
<sequence>MIDKLTKCKFYRFNTFSVIPDEYFAGNLEKIMNNTLRPIRHTWRGRYFVNPIHISLDGQYGSPGYSAELCCVPAIDNESKQVMRFEAVQKNEKTMPQQ</sequence>